<accession>A0ABD1GIY1</accession>
<protein>
    <submittedName>
        <fullName evidence="1">Uncharacterized protein</fullName>
    </submittedName>
</protein>
<dbReference type="Proteomes" id="UP001567538">
    <property type="component" value="Unassembled WGS sequence"/>
</dbReference>
<sequence length="161" mass="17545">MFGETDENVPLWYVACIVFSVTTVSVDGCRSLRWFGCGSFVCGSGYILGRNSECERKRSVKVSNSRTDGCSEVQIMSQVSSFTYLGRNHYSNTGESILSVGCAAEESVGTKSVVQVSSLTSIGRNHYPDNEKYILSVGCETQQMIATKVNGSFTNVVKMTL</sequence>
<name>A0ABD1GIY1_SALDI</name>
<reference evidence="1 2" key="1">
    <citation type="submission" date="2024-06" db="EMBL/GenBank/DDBJ databases">
        <title>A chromosome level genome sequence of Diviner's sage (Salvia divinorum).</title>
        <authorList>
            <person name="Ford S.A."/>
            <person name="Ro D.-K."/>
            <person name="Ness R.W."/>
            <person name="Phillips M.A."/>
        </authorList>
    </citation>
    <scope>NUCLEOTIDE SEQUENCE [LARGE SCALE GENOMIC DNA]</scope>
    <source>
        <strain evidence="1">SAF-2024a</strain>
        <tissue evidence="1">Leaf</tissue>
    </source>
</reference>
<keyword evidence="2" id="KW-1185">Reference proteome</keyword>
<gene>
    <name evidence="1" type="ORF">AAHA92_20843</name>
</gene>
<evidence type="ECO:0000313" key="2">
    <source>
        <dbReference type="Proteomes" id="UP001567538"/>
    </source>
</evidence>
<organism evidence="1 2">
    <name type="scientific">Salvia divinorum</name>
    <name type="common">Maria pastora</name>
    <name type="synonym">Diviner's sage</name>
    <dbReference type="NCBI Taxonomy" id="28513"/>
    <lineage>
        <taxon>Eukaryota</taxon>
        <taxon>Viridiplantae</taxon>
        <taxon>Streptophyta</taxon>
        <taxon>Embryophyta</taxon>
        <taxon>Tracheophyta</taxon>
        <taxon>Spermatophyta</taxon>
        <taxon>Magnoliopsida</taxon>
        <taxon>eudicotyledons</taxon>
        <taxon>Gunneridae</taxon>
        <taxon>Pentapetalae</taxon>
        <taxon>asterids</taxon>
        <taxon>lamiids</taxon>
        <taxon>Lamiales</taxon>
        <taxon>Lamiaceae</taxon>
        <taxon>Nepetoideae</taxon>
        <taxon>Mentheae</taxon>
        <taxon>Salviinae</taxon>
        <taxon>Salvia</taxon>
        <taxon>Salvia subgen. Calosphace</taxon>
    </lineage>
</organism>
<evidence type="ECO:0000313" key="1">
    <source>
        <dbReference type="EMBL" id="KAL1543932.1"/>
    </source>
</evidence>
<proteinExistence type="predicted"/>
<dbReference type="EMBL" id="JBEAFC010000008">
    <property type="protein sequence ID" value="KAL1543932.1"/>
    <property type="molecule type" value="Genomic_DNA"/>
</dbReference>
<dbReference type="AlphaFoldDB" id="A0ABD1GIY1"/>
<comment type="caution">
    <text evidence="1">The sequence shown here is derived from an EMBL/GenBank/DDBJ whole genome shotgun (WGS) entry which is preliminary data.</text>
</comment>